<sequence length="387" mass="42776">MASKTFNFGIIGYGLSAKIFHIPHLTSIPSFKLYGIVQRTPKAGVDDCGADHPTAKSWRSADELFADPAVDVVVVTTPPDSHFALTKRALETGKHVVVEKPFVPTHAEAEELVALAREKKRLIAVYQNIKHTLLQPTKAEPHFADPLLAYPDRRWDADFVTLRQLLADGTLGRIVDFNTHFDRYSPTLRATWKAEEARPGNGAIYDLGTHLLDQVVTLFGLPARVTGFLGNTRTDAPRGAGHVEPEDSFTVHLHYADGMLATARAAVLSAEEEQLRYWVRGDKGSFKKFHLDVQEDQLLAGLRPGQEGYGVAPESHDGTLTLIKDGKPVRETHALLPPKTYVEYYRLLEKAYKGEGEVPVKAEEASAVIRLIELAKESSKQGKTLDV</sequence>
<evidence type="ECO:0000256" key="1">
    <source>
        <dbReference type="ARBA" id="ARBA00010928"/>
    </source>
</evidence>
<evidence type="ECO:0000256" key="2">
    <source>
        <dbReference type="ARBA" id="ARBA00023002"/>
    </source>
</evidence>
<name>A0ABR3TWS8_9PEZI</name>
<comment type="caution">
    <text evidence="5">The sequence shown here is derived from an EMBL/GenBank/DDBJ whole genome shotgun (WGS) entry which is preliminary data.</text>
</comment>
<gene>
    <name evidence="5" type="ORF">SLS58_003469</name>
</gene>
<protein>
    <recommendedName>
        <fullName evidence="7">Oxidoreductase</fullName>
    </recommendedName>
</protein>
<dbReference type="Proteomes" id="UP001521184">
    <property type="component" value="Unassembled WGS sequence"/>
</dbReference>
<dbReference type="Pfam" id="PF02894">
    <property type="entry name" value="GFO_IDH_MocA_C"/>
    <property type="match status" value="1"/>
</dbReference>
<dbReference type="InterPro" id="IPR036291">
    <property type="entry name" value="NAD(P)-bd_dom_sf"/>
</dbReference>
<dbReference type="PANTHER" id="PTHR43708:SF5">
    <property type="entry name" value="CONSERVED EXPRESSED OXIDOREDUCTASE (EUROFUNG)-RELATED"/>
    <property type="match status" value="1"/>
</dbReference>
<reference evidence="5 6" key="1">
    <citation type="journal article" date="2023" name="Plant Dis.">
        <title>First Report of Diplodia intermedia Causing Canker and Dieback Diseases on Apple Trees in Canada.</title>
        <authorList>
            <person name="Ellouze W."/>
            <person name="Ilyukhin E."/>
            <person name="Sulman M."/>
            <person name="Ali S."/>
        </authorList>
    </citation>
    <scope>NUCLEOTIDE SEQUENCE [LARGE SCALE GENOMIC DNA]</scope>
    <source>
        <strain evidence="5 6">M45-28</strain>
    </source>
</reference>
<accession>A0ABR3TWS8</accession>
<evidence type="ECO:0000313" key="6">
    <source>
        <dbReference type="Proteomes" id="UP001521184"/>
    </source>
</evidence>
<comment type="similarity">
    <text evidence="1">Belongs to the Gfo/Idh/MocA family.</text>
</comment>
<dbReference type="EMBL" id="JAKEKT020000017">
    <property type="protein sequence ID" value="KAL1646049.1"/>
    <property type="molecule type" value="Genomic_DNA"/>
</dbReference>
<dbReference type="InterPro" id="IPR051317">
    <property type="entry name" value="Gfo/Idh/MocA_oxidoreduct"/>
</dbReference>
<dbReference type="Gene3D" id="3.30.360.10">
    <property type="entry name" value="Dihydrodipicolinate Reductase, domain 2"/>
    <property type="match status" value="1"/>
</dbReference>
<feature type="domain" description="Gfo/Idh/MocA-like oxidoreductase N-terminal" evidence="3">
    <location>
        <begin position="6"/>
        <end position="126"/>
    </location>
</feature>
<dbReference type="InterPro" id="IPR000683">
    <property type="entry name" value="Gfo/Idh/MocA-like_OxRdtase_N"/>
</dbReference>
<proteinExistence type="inferred from homology"/>
<organism evidence="5 6">
    <name type="scientific">Diplodia intermedia</name>
    <dbReference type="NCBI Taxonomy" id="856260"/>
    <lineage>
        <taxon>Eukaryota</taxon>
        <taxon>Fungi</taxon>
        <taxon>Dikarya</taxon>
        <taxon>Ascomycota</taxon>
        <taxon>Pezizomycotina</taxon>
        <taxon>Dothideomycetes</taxon>
        <taxon>Dothideomycetes incertae sedis</taxon>
        <taxon>Botryosphaeriales</taxon>
        <taxon>Botryosphaeriaceae</taxon>
        <taxon>Diplodia</taxon>
    </lineage>
</organism>
<dbReference type="PANTHER" id="PTHR43708">
    <property type="entry name" value="CONSERVED EXPRESSED OXIDOREDUCTASE (EUROFUNG)"/>
    <property type="match status" value="1"/>
</dbReference>
<keyword evidence="2" id="KW-0560">Oxidoreductase</keyword>
<feature type="domain" description="Gfo/Idh/MocA-like oxidoreductase C-terminal" evidence="4">
    <location>
        <begin position="163"/>
        <end position="386"/>
    </location>
</feature>
<dbReference type="Pfam" id="PF01408">
    <property type="entry name" value="GFO_IDH_MocA"/>
    <property type="match status" value="1"/>
</dbReference>
<dbReference type="Gene3D" id="3.40.50.720">
    <property type="entry name" value="NAD(P)-binding Rossmann-like Domain"/>
    <property type="match status" value="1"/>
</dbReference>
<evidence type="ECO:0008006" key="7">
    <source>
        <dbReference type="Google" id="ProtNLM"/>
    </source>
</evidence>
<evidence type="ECO:0000259" key="4">
    <source>
        <dbReference type="Pfam" id="PF02894"/>
    </source>
</evidence>
<keyword evidence="6" id="KW-1185">Reference proteome</keyword>
<dbReference type="SUPFAM" id="SSF51735">
    <property type="entry name" value="NAD(P)-binding Rossmann-fold domains"/>
    <property type="match status" value="1"/>
</dbReference>
<evidence type="ECO:0000259" key="3">
    <source>
        <dbReference type="Pfam" id="PF01408"/>
    </source>
</evidence>
<dbReference type="InterPro" id="IPR004104">
    <property type="entry name" value="Gfo/Idh/MocA-like_OxRdtase_C"/>
</dbReference>
<evidence type="ECO:0000313" key="5">
    <source>
        <dbReference type="EMBL" id="KAL1646049.1"/>
    </source>
</evidence>